<dbReference type="Proteomes" id="UP000239047">
    <property type="component" value="Unassembled WGS sequence"/>
</dbReference>
<evidence type="ECO:0000256" key="3">
    <source>
        <dbReference type="ARBA" id="ARBA00023163"/>
    </source>
</evidence>
<dbReference type="Gene3D" id="1.10.10.10">
    <property type="entry name" value="Winged helix-like DNA-binding domain superfamily/Winged helix DNA-binding domain"/>
    <property type="match status" value="1"/>
</dbReference>
<dbReference type="InterPro" id="IPR036388">
    <property type="entry name" value="WH-like_DNA-bd_sf"/>
</dbReference>
<reference evidence="5 6" key="1">
    <citation type="submission" date="2018-02" db="EMBL/GenBank/DDBJ databases">
        <title>Jeotgalibacillus proteolyticum sp. nov. a protease producing bacterium isolated from ocean sediments of Laizhou Bay.</title>
        <authorList>
            <person name="Li Y."/>
        </authorList>
    </citation>
    <scope>NUCLEOTIDE SEQUENCE [LARGE SCALE GENOMIC DNA]</scope>
    <source>
        <strain evidence="5 6">22-7</strain>
    </source>
</reference>
<dbReference type="PANTHER" id="PTHR43537:SF24">
    <property type="entry name" value="GLUCONATE OPERON TRANSCRIPTIONAL REPRESSOR"/>
    <property type="match status" value="1"/>
</dbReference>
<dbReference type="InterPro" id="IPR036390">
    <property type="entry name" value="WH_DNA-bd_sf"/>
</dbReference>
<comment type="caution">
    <text evidence="5">The sequence shown here is derived from an EMBL/GenBank/DDBJ whole genome shotgun (WGS) entry which is preliminary data.</text>
</comment>
<dbReference type="GO" id="GO:0003677">
    <property type="term" value="F:DNA binding"/>
    <property type="evidence" value="ECO:0007669"/>
    <property type="project" value="UniProtKB-KW"/>
</dbReference>
<dbReference type="AlphaFoldDB" id="A0A2S5GEL3"/>
<keyword evidence="3" id="KW-0804">Transcription</keyword>
<dbReference type="Gene3D" id="1.20.120.530">
    <property type="entry name" value="GntR ligand-binding domain-like"/>
    <property type="match status" value="1"/>
</dbReference>
<dbReference type="InterPro" id="IPR011711">
    <property type="entry name" value="GntR_C"/>
</dbReference>
<keyword evidence="6" id="KW-1185">Reference proteome</keyword>
<dbReference type="CDD" id="cd07377">
    <property type="entry name" value="WHTH_GntR"/>
    <property type="match status" value="1"/>
</dbReference>
<evidence type="ECO:0000259" key="4">
    <source>
        <dbReference type="PROSITE" id="PS50949"/>
    </source>
</evidence>
<organism evidence="5 6">
    <name type="scientific">Jeotgalibacillus proteolyticus</name>
    <dbReference type="NCBI Taxonomy" id="2082395"/>
    <lineage>
        <taxon>Bacteria</taxon>
        <taxon>Bacillati</taxon>
        <taxon>Bacillota</taxon>
        <taxon>Bacilli</taxon>
        <taxon>Bacillales</taxon>
        <taxon>Caryophanaceae</taxon>
        <taxon>Jeotgalibacillus</taxon>
    </lineage>
</organism>
<dbReference type="Pfam" id="PF00392">
    <property type="entry name" value="GntR"/>
    <property type="match status" value="1"/>
</dbReference>
<accession>A0A2S5GEL3</accession>
<dbReference type="SMART" id="SM00345">
    <property type="entry name" value="HTH_GNTR"/>
    <property type="match status" value="1"/>
</dbReference>
<dbReference type="SUPFAM" id="SSF48008">
    <property type="entry name" value="GntR ligand-binding domain-like"/>
    <property type="match status" value="1"/>
</dbReference>
<dbReference type="GO" id="GO:0003700">
    <property type="term" value="F:DNA-binding transcription factor activity"/>
    <property type="evidence" value="ECO:0007669"/>
    <property type="project" value="InterPro"/>
</dbReference>
<keyword evidence="1" id="KW-0805">Transcription regulation</keyword>
<dbReference type="EMBL" id="PREZ01000002">
    <property type="protein sequence ID" value="PPA71344.1"/>
    <property type="molecule type" value="Genomic_DNA"/>
</dbReference>
<dbReference type="RefSeq" id="WP_104056835.1">
    <property type="nucleotide sequence ID" value="NZ_PREZ01000002.1"/>
</dbReference>
<dbReference type="SUPFAM" id="SSF46785">
    <property type="entry name" value="Winged helix' DNA-binding domain"/>
    <property type="match status" value="1"/>
</dbReference>
<feature type="domain" description="HTH gntR-type" evidence="4">
    <location>
        <begin position="9"/>
        <end position="76"/>
    </location>
</feature>
<dbReference type="PRINTS" id="PR00035">
    <property type="entry name" value="HTHGNTR"/>
</dbReference>
<evidence type="ECO:0000256" key="1">
    <source>
        <dbReference type="ARBA" id="ARBA00023015"/>
    </source>
</evidence>
<evidence type="ECO:0000313" key="6">
    <source>
        <dbReference type="Proteomes" id="UP000239047"/>
    </source>
</evidence>
<evidence type="ECO:0000256" key="2">
    <source>
        <dbReference type="ARBA" id="ARBA00023125"/>
    </source>
</evidence>
<proteinExistence type="predicted"/>
<dbReference type="SMART" id="SM00895">
    <property type="entry name" value="FCD"/>
    <property type="match status" value="1"/>
</dbReference>
<dbReference type="OrthoDB" id="9782299at2"/>
<protein>
    <submittedName>
        <fullName evidence="5">GntR family transcriptional regulator</fullName>
    </submittedName>
</protein>
<dbReference type="PROSITE" id="PS50949">
    <property type="entry name" value="HTH_GNTR"/>
    <property type="match status" value="1"/>
</dbReference>
<evidence type="ECO:0000313" key="5">
    <source>
        <dbReference type="EMBL" id="PPA71344.1"/>
    </source>
</evidence>
<sequence length="220" mass="25821">MSLPIEKRKSIHYQLYQIIKERIIRGTYNPGERLYEAKLARELNISRSPVREALRLLENEGLLIQDEQSRIFVYEPSSVDVEHIYQCRQVLESLAASLAAENASDKELNEILDTALHSQMTVDEDCEENKYKLIELNSHYHDLIIQYSKNPRLKKQVNSLRTLTFFYRRLNVDDPRRRKQIVEQHIEIAHAIAARDKDKAASLMNAHIRTDMEFLIGFLK</sequence>
<dbReference type="InterPro" id="IPR000524">
    <property type="entry name" value="Tscrpt_reg_HTH_GntR"/>
</dbReference>
<name>A0A2S5GEL3_9BACL</name>
<keyword evidence="2" id="KW-0238">DNA-binding</keyword>
<dbReference type="PANTHER" id="PTHR43537">
    <property type="entry name" value="TRANSCRIPTIONAL REGULATOR, GNTR FAMILY"/>
    <property type="match status" value="1"/>
</dbReference>
<gene>
    <name evidence="5" type="ORF">C4B60_04575</name>
</gene>
<dbReference type="InterPro" id="IPR008920">
    <property type="entry name" value="TF_FadR/GntR_C"/>
</dbReference>
<dbReference type="Pfam" id="PF07729">
    <property type="entry name" value="FCD"/>
    <property type="match status" value="1"/>
</dbReference>